<organism evidence="1 2">
    <name type="scientific">Mycobacterium ahvazicum</name>
    <dbReference type="NCBI Taxonomy" id="1964395"/>
    <lineage>
        <taxon>Bacteria</taxon>
        <taxon>Bacillati</taxon>
        <taxon>Actinomycetota</taxon>
        <taxon>Actinomycetes</taxon>
        <taxon>Mycobacteriales</taxon>
        <taxon>Mycobacteriaceae</taxon>
        <taxon>Mycobacterium</taxon>
        <taxon>Mycobacterium simiae complex</taxon>
    </lineage>
</organism>
<dbReference type="SUPFAM" id="SSF82607">
    <property type="entry name" value="YbaB-like"/>
    <property type="match status" value="1"/>
</dbReference>
<keyword evidence="2" id="KW-1185">Reference proteome</keyword>
<evidence type="ECO:0000313" key="1">
    <source>
        <dbReference type="EMBL" id="SOX51878.1"/>
    </source>
</evidence>
<dbReference type="Gene3D" id="3.30.1310.10">
    <property type="entry name" value="Nucleoid-associated protein YbaB-like domain"/>
    <property type="match status" value="1"/>
</dbReference>
<dbReference type="InterPro" id="IPR004401">
    <property type="entry name" value="YbaB/EbfC"/>
</dbReference>
<gene>
    <name evidence="1" type="ORF">MAAFP003_540</name>
</gene>
<comment type="caution">
    <text evidence="1">The sequence shown here is derived from an EMBL/GenBank/DDBJ whole genome shotgun (WGS) entry which is preliminary data.</text>
</comment>
<dbReference type="EMBL" id="FXEG02000002">
    <property type="protein sequence ID" value="SOX51878.1"/>
    <property type="molecule type" value="Genomic_DNA"/>
</dbReference>
<protein>
    <submittedName>
        <fullName evidence="1">ESX-1 secretion-associated protein EspL</fullName>
    </submittedName>
</protein>
<dbReference type="GO" id="GO:0003677">
    <property type="term" value="F:DNA binding"/>
    <property type="evidence" value="ECO:0007669"/>
    <property type="project" value="InterPro"/>
</dbReference>
<feature type="non-terminal residue" evidence="1">
    <location>
        <position position="1"/>
    </location>
</feature>
<dbReference type="AlphaFoldDB" id="A0A2K4Y508"/>
<reference evidence="1" key="1">
    <citation type="submission" date="2018-01" db="EMBL/GenBank/DDBJ databases">
        <authorList>
            <consortium name="Urmite Genomes"/>
        </authorList>
    </citation>
    <scope>NUCLEOTIDE SEQUENCE [LARGE SCALE GENOMIC DNA]</scope>
    <source>
        <strain evidence="1">AFP003</strain>
    </source>
</reference>
<name>A0A2K4Y508_9MYCO</name>
<accession>A0A2K4Y508</accession>
<proteinExistence type="predicted"/>
<dbReference type="Proteomes" id="UP000236318">
    <property type="component" value="Unassembled WGS sequence"/>
</dbReference>
<dbReference type="InterPro" id="IPR036894">
    <property type="entry name" value="YbaB-like_sf"/>
</dbReference>
<dbReference type="Pfam" id="PF02575">
    <property type="entry name" value="YbaB_DNA_bd"/>
    <property type="match status" value="1"/>
</dbReference>
<sequence length="111" mass="12328">VRPEVEQLLQQWNSVLSLLDEQVERMRTEAFAVSDQTGTVEVTVNGQLRLVDLRIDPGIMGLGAREVSERINEALSEAMVFANENVDAEVGELESRVVEALAKLRDLPPAR</sequence>
<evidence type="ECO:0000313" key="2">
    <source>
        <dbReference type="Proteomes" id="UP000236318"/>
    </source>
</evidence>